<dbReference type="EMBL" id="MT774404">
    <property type="protein sequence ID" value="QOR59962.1"/>
    <property type="molecule type" value="Genomic_DNA"/>
</dbReference>
<dbReference type="GeneID" id="65131427"/>
<evidence type="ECO:0000313" key="2">
    <source>
        <dbReference type="Proteomes" id="UP000593725"/>
    </source>
</evidence>
<protein>
    <submittedName>
        <fullName evidence="1">Uncharacterized protein</fullName>
    </submittedName>
</protein>
<evidence type="ECO:0000313" key="1">
    <source>
        <dbReference type="EMBL" id="QOR59962.1"/>
    </source>
</evidence>
<accession>A0A7M1S164</accession>
<keyword evidence="2" id="KW-1185">Reference proteome</keyword>
<dbReference type="RefSeq" id="YP_010112935.1">
    <property type="nucleotide sequence ID" value="NC_055897.1"/>
</dbReference>
<name>A0A7M1S164_9CAUD</name>
<reference evidence="1 2" key="1">
    <citation type="submission" date="2020-07" db="EMBL/GenBank/DDBJ databases">
        <title>Taxonomic proposal: Crassvirales, a new order of highly abundant and diverse bacterial viruses.</title>
        <authorList>
            <person name="Shkoporov A.N."/>
            <person name="Stockdale S.R."/>
            <person name="Guerin E."/>
            <person name="Ross R.P."/>
            <person name="Hill C."/>
        </authorList>
    </citation>
    <scope>NUCLEOTIDE SEQUENCE [LARGE SCALE GENOMIC DNA]</scope>
</reference>
<proteinExistence type="predicted"/>
<sequence>MSKEESLILIRLEKITAEDDNASESMKNMLNVVEKNIEEDRITYADFKNLIAKFLEEATANSTEETTKEDRSKIVEGICNKVIEYYGAGKEE</sequence>
<dbReference type="KEGG" id="vg:65131427"/>
<organism evidence="1 2">
    <name type="scientific">uncultured phage cr114_1</name>
    <dbReference type="NCBI Taxonomy" id="2772088"/>
    <lineage>
        <taxon>Viruses</taxon>
        <taxon>Duplodnaviria</taxon>
        <taxon>Heunggongvirae</taxon>
        <taxon>Uroviricota</taxon>
        <taxon>Caudoviricetes</taxon>
        <taxon>Crassvirales</taxon>
        <taxon>Suoliviridae</taxon>
        <taxon>Uncouvirinae</taxon>
        <taxon>Aurodevirus</taxon>
        <taxon>Aurodevirus intestinalis</taxon>
    </lineage>
</organism>
<dbReference type="Proteomes" id="UP000593725">
    <property type="component" value="Segment"/>
</dbReference>